<evidence type="ECO:0000256" key="2">
    <source>
        <dbReference type="ARBA" id="ARBA00006991"/>
    </source>
</evidence>
<name>A0A6J8A8I6_MYTCO</name>
<dbReference type="Gene3D" id="3.30.160.60">
    <property type="entry name" value="Classic Zinc Finger"/>
    <property type="match status" value="7"/>
</dbReference>
<gene>
    <name evidence="14" type="ORF">MCOR_4802</name>
</gene>
<feature type="domain" description="C2H2-type" evidence="13">
    <location>
        <begin position="437"/>
        <end position="465"/>
    </location>
</feature>
<evidence type="ECO:0000256" key="9">
    <source>
        <dbReference type="ARBA" id="ARBA00023163"/>
    </source>
</evidence>
<dbReference type="PROSITE" id="PS50157">
    <property type="entry name" value="ZINC_FINGER_C2H2_2"/>
    <property type="match status" value="7"/>
</dbReference>
<evidence type="ECO:0000256" key="5">
    <source>
        <dbReference type="ARBA" id="ARBA00022771"/>
    </source>
</evidence>
<evidence type="ECO:0000256" key="6">
    <source>
        <dbReference type="ARBA" id="ARBA00022833"/>
    </source>
</evidence>
<keyword evidence="10" id="KW-0539">Nucleus</keyword>
<dbReference type="PROSITE" id="PS00028">
    <property type="entry name" value="ZINC_FINGER_C2H2_1"/>
    <property type="match status" value="7"/>
</dbReference>
<accession>A0A6J8A8I6</accession>
<dbReference type="PANTHER" id="PTHR14196:SF12">
    <property type="entry name" value="ZINC FINGER PROTEIN 208-LIKE"/>
    <property type="match status" value="1"/>
</dbReference>
<dbReference type="SMART" id="SM00355">
    <property type="entry name" value="ZnF_C2H2"/>
    <property type="match status" value="7"/>
</dbReference>
<sequence length="629" mass="73853">MKDTVPVLKTPTGPSSNKRKKSLRKPYWSEELTSLWNKVCIKEKQWLKCKNCTNLGRKLKQEFCNISNQFDKLNRNTKRNFQQKEQDNLTKLFQSHNTQDFWKYIGNIGIANERRQNISFKVKTDDGFSSDVDAVLDKWKTDYEKLFNSGDNGNFDNNHFRLGDALLKVEVFKLWNRLKCDYTSNICKKVHTWAIRRKSSWDYRVLQLARKYSLIQIVEDEINMSNVWDSIQTFEKESWHHEVWNGKKLCQCARGYHSLKQTISILRMSLDESTTMSVVKQEYVSFGGDHKYNEENVCSWLSECEDETPRVIHYDSKIEVGNDVVSINMIKTELINGNSENMAEKFKHENNVQNLENNEDTYDKDGLETYEEYRNDESYHEDDEESHYGSDVADQYSEEDDSNMSKSKYQCNFCSRQFRDRKYLELHLASHTGEKKHICKYCNKGFSTQYSILAHMSRYHPEEGLSRYACDKCDKQFYYQFQLSSHAKTHLGLKPFQCKLCAKSFSHSTGLKQHMSQHTGEGIFTCKFCQKTYGSNQALQSHINTHTRNTEYKCEICNAIFYVRGNLTKHKSTHSENRPWKCSICGKGFKQSSSMHTHLETHKPKAERKPKKVHYCILIILNKVLDMTA</sequence>
<dbReference type="InterPro" id="IPR036236">
    <property type="entry name" value="Znf_C2H2_sf"/>
</dbReference>
<evidence type="ECO:0000256" key="12">
    <source>
        <dbReference type="SAM" id="MobiDB-lite"/>
    </source>
</evidence>
<evidence type="ECO:0000313" key="14">
    <source>
        <dbReference type="EMBL" id="CAC5363348.1"/>
    </source>
</evidence>
<dbReference type="PANTHER" id="PTHR14196">
    <property type="entry name" value="ODD-SKIPPED - RELATED"/>
    <property type="match status" value="1"/>
</dbReference>
<dbReference type="GO" id="GO:0005634">
    <property type="term" value="C:nucleus"/>
    <property type="evidence" value="ECO:0007669"/>
    <property type="project" value="UniProtKB-SubCell"/>
</dbReference>
<keyword evidence="4" id="KW-0677">Repeat</keyword>
<feature type="domain" description="C2H2-type" evidence="13">
    <location>
        <begin position="468"/>
        <end position="495"/>
    </location>
</feature>
<evidence type="ECO:0000256" key="7">
    <source>
        <dbReference type="ARBA" id="ARBA00023015"/>
    </source>
</evidence>
<keyword evidence="9" id="KW-0804">Transcription</keyword>
<feature type="domain" description="C2H2-type" evidence="13">
    <location>
        <begin position="496"/>
        <end position="523"/>
    </location>
</feature>
<feature type="domain" description="C2H2-type" evidence="13">
    <location>
        <begin position="524"/>
        <end position="551"/>
    </location>
</feature>
<dbReference type="FunFam" id="3.30.160.60:FF:000671">
    <property type="entry name" value="Zinc finger protein 26"/>
    <property type="match status" value="1"/>
</dbReference>
<evidence type="ECO:0000259" key="13">
    <source>
        <dbReference type="PROSITE" id="PS50157"/>
    </source>
</evidence>
<feature type="domain" description="C2H2-type" evidence="13">
    <location>
        <begin position="552"/>
        <end position="579"/>
    </location>
</feature>
<dbReference type="AlphaFoldDB" id="A0A6J8A8I6"/>
<dbReference type="EMBL" id="CACVKT020000843">
    <property type="protein sequence ID" value="CAC5363348.1"/>
    <property type="molecule type" value="Genomic_DNA"/>
</dbReference>
<dbReference type="FunFam" id="3.30.160.60:FF:001370">
    <property type="entry name" value="Zinc finger protein"/>
    <property type="match status" value="1"/>
</dbReference>
<evidence type="ECO:0000256" key="10">
    <source>
        <dbReference type="ARBA" id="ARBA00023242"/>
    </source>
</evidence>
<feature type="region of interest" description="Disordered" evidence="12">
    <location>
        <begin position="1"/>
        <end position="23"/>
    </location>
</feature>
<dbReference type="Proteomes" id="UP000507470">
    <property type="component" value="Unassembled WGS sequence"/>
</dbReference>
<reference evidence="14 15" key="1">
    <citation type="submission" date="2020-06" db="EMBL/GenBank/DDBJ databases">
        <authorList>
            <person name="Li R."/>
            <person name="Bekaert M."/>
        </authorList>
    </citation>
    <scope>NUCLEOTIDE SEQUENCE [LARGE SCALE GENOMIC DNA]</scope>
    <source>
        <strain evidence="15">wild</strain>
    </source>
</reference>
<feature type="domain" description="C2H2-type" evidence="13">
    <location>
        <begin position="409"/>
        <end position="436"/>
    </location>
</feature>
<dbReference type="InterPro" id="IPR050717">
    <property type="entry name" value="C2H2-ZF_Transcription_Reg"/>
</dbReference>
<dbReference type="Pfam" id="PF13912">
    <property type="entry name" value="zf-C2H2_6"/>
    <property type="match status" value="1"/>
</dbReference>
<organism evidence="14 15">
    <name type="scientific">Mytilus coruscus</name>
    <name type="common">Sea mussel</name>
    <dbReference type="NCBI Taxonomy" id="42192"/>
    <lineage>
        <taxon>Eukaryota</taxon>
        <taxon>Metazoa</taxon>
        <taxon>Spiralia</taxon>
        <taxon>Lophotrochozoa</taxon>
        <taxon>Mollusca</taxon>
        <taxon>Bivalvia</taxon>
        <taxon>Autobranchia</taxon>
        <taxon>Pteriomorphia</taxon>
        <taxon>Mytilida</taxon>
        <taxon>Mytiloidea</taxon>
        <taxon>Mytilidae</taxon>
        <taxon>Mytilinae</taxon>
        <taxon>Mytilus</taxon>
    </lineage>
</organism>
<dbReference type="GO" id="GO:0008270">
    <property type="term" value="F:zinc ion binding"/>
    <property type="evidence" value="ECO:0007669"/>
    <property type="project" value="UniProtKB-KW"/>
</dbReference>
<dbReference type="SUPFAM" id="SSF57667">
    <property type="entry name" value="beta-beta-alpha zinc fingers"/>
    <property type="match status" value="4"/>
</dbReference>
<comment type="subcellular location">
    <subcellularLocation>
        <location evidence="1">Nucleus</location>
    </subcellularLocation>
</comment>
<proteinExistence type="inferred from homology"/>
<evidence type="ECO:0000256" key="3">
    <source>
        <dbReference type="ARBA" id="ARBA00022723"/>
    </source>
</evidence>
<dbReference type="Pfam" id="PF13894">
    <property type="entry name" value="zf-C2H2_4"/>
    <property type="match status" value="1"/>
</dbReference>
<keyword evidence="3" id="KW-0479">Metal-binding</keyword>
<dbReference type="GO" id="GO:0000981">
    <property type="term" value="F:DNA-binding transcription factor activity, RNA polymerase II-specific"/>
    <property type="evidence" value="ECO:0007669"/>
    <property type="project" value="TreeGrafter"/>
</dbReference>
<protein>
    <submittedName>
        <fullName evidence="14">KRAB</fullName>
    </submittedName>
</protein>
<evidence type="ECO:0000256" key="4">
    <source>
        <dbReference type="ARBA" id="ARBA00022737"/>
    </source>
</evidence>
<feature type="domain" description="C2H2-type" evidence="13">
    <location>
        <begin position="580"/>
        <end position="607"/>
    </location>
</feature>
<keyword evidence="8" id="KW-0238">DNA-binding</keyword>
<dbReference type="Pfam" id="PF00096">
    <property type="entry name" value="zf-C2H2"/>
    <property type="match status" value="5"/>
</dbReference>
<dbReference type="GO" id="GO:0000977">
    <property type="term" value="F:RNA polymerase II transcription regulatory region sequence-specific DNA binding"/>
    <property type="evidence" value="ECO:0007669"/>
    <property type="project" value="TreeGrafter"/>
</dbReference>
<keyword evidence="15" id="KW-1185">Reference proteome</keyword>
<keyword evidence="6" id="KW-0862">Zinc</keyword>
<dbReference type="InterPro" id="IPR013087">
    <property type="entry name" value="Znf_C2H2_type"/>
</dbReference>
<keyword evidence="7" id="KW-0805">Transcription regulation</keyword>
<keyword evidence="5 11" id="KW-0863">Zinc-finger</keyword>
<evidence type="ECO:0000256" key="8">
    <source>
        <dbReference type="ARBA" id="ARBA00023125"/>
    </source>
</evidence>
<comment type="similarity">
    <text evidence="2">Belongs to the krueppel C2H2-type zinc-finger protein family.</text>
</comment>
<evidence type="ECO:0000256" key="1">
    <source>
        <dbReference type="ARBA" id="ARBA00004123"/>
    </source>
</evidence>
<evidence type="ECO:0000313" key="15">
    <source>
        <dbReference type="Proteomes" id="UP000507470"/>
    </source>
</evidence>
<dbReference type="OrthoDB" id="6591996at2759"/>
<evidence type="ECO:0000256" key="11">
    <source>
        <dbReference type="PROSITE-ProRule" id="PRU00042"/>
    </source>
</evidence>